<evidence type="ECO:0000313" key="1">
    <source>
        <dbReference type="EMBL" id="GJN04894.1"/>
    </source>
</evidence>
<accession>A0AAV5D3R9</accession>
<comment type="caution">
    <text evidence="1">The sequence shown here is derived from an EMBL/GenBank/DDBJ whole genome shotgun (WGS) entry which is preliminary data.</text>
</comment>
<dbReference type="AlphaFoldDB" id="A0AAV5D3R9"/>
<protein>
    <submittedName>
        <fullName evidence="1">Uncharacterized protein</fullName>
    </submittedName>
</protein>
<dbReference type="Proteomes" id="UP001054889">
    <property type="component" value="Unassembled WGS sequence"/>
</dbReference>
<dbReference type="PANTHER" id="PTHR32176:SF111">
    <property type="entry name" value="PATATIN"/>
    <property type="match status" value="1"/>
</dbReference>
<dbReference type="Gene3D" id="3.40.1090.10">
    <property type="entry name" value="Cytosolic phospholipase A2 catalytic domain"/>
    <property type="match status" value="1"/>
</dbReference>
<dbReference type="EMBL" id="BQKI01000011">
    <property type="protein sequence ID" value="GJN04894.1"/>
    <property type="molecule type" value="Genomic_DNA"/>
</dbReference>
<proteinExistence type="predicted"/>
<dbReference type="GO" id="GO:0047372">
    <property type="term" value="F:monoacylglycerol lipase activity"/>
    <property type="evidence" value="ECO:0007669"/>
    <property type="project" value="TreeGrafter"/>
</dbReference>
<reference evidence="1" key="2">
    <citation type="submission" date="2021-12" db="EMBL/GenBank/DDBJ databases">
        <title>Resequencing data analysis of finger millet.</title>
        <authorList>
            <person name="Hatakeyama M."/>
            <person name="Aluri S."/>
            <person name="Balachadran M.T."/>
            <person name="Sivarajan S.R."/>
            <person name="Poveda L."/>
            <person name="Shimizu-Inatsugi R."/>
            <person name="Schlapbach R."/>
            <person name="Sreeman S.M."/>
            <person name="Shimizu K.K."/>
        </authorList>
    </citation>
    <scope>NUCLEOTIDE SEQUENCE</scope>
</reference>
<reference evidence="1" key="1">
    <citation type="journal article" date="2018" name="DNA Res.">
        <title>Multiple hybrid de novo genome assembly of finger millet, an orphan allotetraploid crop.</title>
        <authorList>
            <person name="Hatakeyama M."/>
            <person name="Aluri S."/>
            <person name="Balachadran M.T."/>
            <person name="Sivarajan S.R."/>
            <person name="Patrignani A."/>
            <person name="Gruter S."/>
            <person name="Poveda L."/>
            <person name="Shimizu-Inatsugi R."/>
            <person name="Baeten J."/>
            <person name="Francoijs K.J."/>
            <person name="Nataraja K.N."/>
            <person name="Reddy Y.A.N."/>
            <person name="Phadnis S."/>
            <person name="Ravikumar R.L."/>
            <person name="Schlapbach R."/>
            <person name="Sreeman S.M."/>
            <person name="Shimizu K.K."/>
        </authorList>
    </citation>
    <scope>NUCLEOTIDE SEQUENCE</scope>
</reference>
<dbReference type="PANTHER" id="PTHR32176">
    <property type="entry name" value="XYLOSE ISOMERASE"/>
    <property type="match status" value="1"/>
</dbReference>
<dbReference type="GO" id="GO:0004620">
    <property type="term" value="F:phospholipase activity"/>
    <property type="evidence" value="ECO:0007669"/>
    <property type="project" value="TreeGrafter"/>
</dbReference>
<organism evidence="1 2">
    <name type="scientific">Eleusine coracana subsp. coracana</name>
    <dbReference type="NCBI Taxonomy" id="191504"/>
    <lineage>
        <taxon>Eukaryota</taxon>
        <taxon>Viridiplantae</taxon>
        <taxon>Streptophyta</taxon>
        <taxon>Embryophyta</taxon>
        <taxon>Tracheophyta</taxon>
        <taxon>Spermatophyta</taxon>
        <taxon>Magnoliopsida</taxon>
        <taxon>Liliopsida</taxon>
        <taxon>Poales</taxon>
        <taxon>Poaceae</taxon>
        <taxon>PACMAD clade</taxon>
        <taxon>Chloridoideae</taxon>
        <taxon>Cynodonteae</taxon>
        <taxon>Eleusininae</taxon>
        <taxon>Eleusine</taxon>
    </lineage>
</organism>
<sequence length="85" mass="9460">MPSGTLQDDFLTGHTSSVDIATKKNMEVQIGIGKELLQKSVARVNIDTGMYEPVEGEGTNEDALERFAKMLSAERRLRKNNLNSY</sequence>
<name>A0AAV5D3R9_ELECO</name>
<keyword evidence="2" id="KW-1185">Reference proteome</keyword>
<gene>
    <name evidence="1" type="primary">ga22474</name>
    <name evidence="1" type="ORF">PR202_ga22474</name>
</gene>
<evidence type="ECO:0000313" key="2">
    <source>
        <dbReference type="Proteomes" id="UP001054889"/>
    </source>
</evidence>